<protein>
    <submittedName>
        <fullName evidence="2">Glutamate synthase [NADPH] large chain</fullName>
    </submittedName>
</protein>
<keyword evidence="1" id="KW-0472">Membrane</keyword>
<keyword evidence="3" id="KW-1185">Reference proteome</keyword>
<evidence type="ECO:0000256" key="1">
    <source>
        <dbReference type="SAM" id="Phobius"/>
    </source>
</evidence>
<name>A0A0H4WPX4_9BACT</name>
<dbReference type="Proteomes" id="UP000009026">
    <property type="component" value="Chromosome"/>
</dbReference>
<dbReference type="OrthoDB" id="5381236at2"/>
<dbReference type="AlphaFoldDB" id="A0A0H4WPX4"/>
<reference evidence="2 3" key="1">
    <citation type="journal article" date="2016" name="PLoS ONE">
        <title>Complete Genome Sequence and Comparative Genomics of a Novel Myxobacterium Myxococcus hansupus.</title>
        <authorList>
            <person name="Sharma G."/>
            <person name="Narwani T."/>
            <person name="Subramanian S."/>
        </authorList>
    </citation>
    <scope>NUCLEOTIDE SEQUENCE [LARGE SCALE GENOMIC DNA]</scope>
    <source>
        <strain evidence="3">mixupus</strain>
    </source>
</reference>
<dbReference type="PATRIC" id="fig|1297742.4.peg.549"/>
<evidence type="ECO:0000313" key="3">
    <source>
        <dbReference type="Proteomes" id="UP000009026"/>
    </source>
</evidence>
<keyword evidence="1" id="KW-1133">Transmembrane helix</keyword>
<feature type="transmembrane region" description="Helical" evidence="1">
    <location>
        <begin position="126"/>
        <end position="146"/>
    </location>
</feature>
<dbReference type="EMBL" id="CP012109">
    <property type="protein sequence ID" value="AKQ63628.1"/>
    <property type="molecule type" value="Genomic_DNA"/>
</dbReference>
<dbReference type="STRING" id="1297742.A176_000540"/>
<dbReference type="eggNOG" id="ENOG5033AJF">
    <property type="taxonomic scope" value="Bacteria"/>
</dbReference>
<accession>A0A0H4WPX4</accession>
<dbReference type="KEGG" id="mym:A176_000540"/>
<gene>
    <name evidence="2" type="ORF">A176_000540</name>
</gene>
<dbReference type="RefSeq" id="WP_002636928.1">
    <property type="nucleotide sequence ID" value="NZ_CP012109.1"/>
</dbReference>
<evidence type="ECO:0000313" key="2">
    <source>
        <dbReference type="EMBL" id="AKQ63628.1"/>
    </source>
</evidence>
<keyword evidence="1" id="KW-0812">Transmembrane</keyword>
<sequence length="363" mass="38471">MSRAFDVSAITDALRLSSRGTGEAVFLVTNILDAPVRARVTVVPGPQARREWFVLEEAPERELPSKSAQRFTVRLRVPPGMPAGRFSFHLRVEDVALPETRFAEGPALAFEVPASVSTAKAFPMNWAVMGVGAFILVGTVMSLLAAHKSGEPGPGAPCPDGHCGRGLSCQQREGGGICLASQGQPCDAGTQCITGFCAPGVGCTVPLGMTCATEADCPGLLTCADALDMQVCLLEPEQPCEQDSECASFFCNAERHCNRDDGRCGSDAECHKPAQCGATKLCQLPDGQPCMQHEACLSGYCDKTCQVSPESFQCTSPCPDYSACVSGKCVPVEGKVLNENLLLNAPRIRKGIEERSTQQGVEP</sequence>
<proteinExistence type="predicted"/>
<organism evidence="2 3">
    <name type="scientific">Pseudomyxococcus hansupus</name>
    <dbReference type="NCBI Taxonomy" id="1297742"/>
    <lineage>
        <taxon>Bacteria</taxon>
        <taxon>Pseudomonadati</taxon>
        <taxon>Myxococcota</taxon>
        <taxon>Myxococcia</taxon>
        <taxon>Myxococcales</taxon>
        <taxon>Cystobacterineae</taxon>
        <taxon>Myxococcaceae</taxon>
        <taxon>Pseudomyxococcus</taxon>
    </lineage>
</organism>